<gene>
    <name evidence="1" type="ORF">H5410_026089</name>
</gene>
<evidence type="ECO:0000313" key="1">
    <source>
        <dbReference type="EMBL" id="KAG5604597.1"/>
    </source>
</evidence>
<organism evidence="1 2">
    <name type="scientific">Solanum commersonii</name>
    <name type="common">Commerson's wild potato</name>
    <name type="synonym">Commerson's nightshade</name>
    <dbReference type="NCBI Taxonomy" id="4109"/>
    <lineage>
        <taxon>Eukaryota</taxon>
        <taxon>Viridiplantae</taxon>
        <taxon>Streptophyta</taxon>
        <taxon>Embryophyta</taxon>
        <taxon>Tracheophyta</taxon>
        <taxon>Spermatophyta</taxon>
        <taxon>Magnoliopsida</taxon>
        <taxon>eudicotyledons</taxon>
        <taxon>Gunneridae</taxon>
        <taxon>Pentapetalae</taxon>
        <taxon>asterids</taxon>
        <taxon>lamiids</taxon>
        <taxon>Solanales</taxon>
        <taxon>Solanaceae</taxon>
        <taxon>Solanoideae</taxon>
        <taxon>Solaneae</taxon>
        <taxon>Solanum</taxon>
    </lineage>
</organism>
<protein>
    <submittedName>
        <fullName evidence="1">Uncharacterized protein</fullName>
    </submittedName>
</protein>
<reference evidence="1 2" key="1">
    <citation type="submission" date="2020-09" db="EMBL/GenBank/DDBJ databases">
        <title>De no assembly of potato wild relative species, Solanum commersonii.</title>
        <authorList>
            <person name="Cho K."/>
        </authorList>
    </citation>
    <scope>NUCLEOTIDE SEQUENCE [LARGE SCALE GENOMIC DNA]</scope>
    <source>
        <strain evidence="1">LZ3.2</strain>
        <tissue evidence="1">Leaf</tissue>
    </source>
</reference>
<comment type="caution">
    <text evidence="1">The sequence shown here is derived from an EMBL/GenBank/DDBJ whole genome shotgun (WGS) entry which is preliminary data.</text>
</comment>
<dbReference type="EMBL" id="JACXVP010000005">
    <property type="protein sequence ID" value="KAG5604597.1"/>
    <property type="molecule type" value="Genomic_DNA"/>
</dbReference>
<proteinExistence type="predicted"/>
<sequence length="113" mass="12680">MLSILLSMLLHDSSISKYTSRLVSLLSEASPCIWQSSIGKAGVQYDSLNQLTRKFGMTQTKPLPPYQSLNTSSLGRIIIDLWSTYICKTQTKSVEEILARIITGEATKKRRNK</sequence>
<dbReference type="AlphaFoldDB" id="A0A9J5YXQ1"/>
<accession>A0A9J5YXQ1</accession>
<dbReference type="Proteomes" id="UP000824120">
    <property type="component" value="Chromosome 5"/>
</dbReference>
<feature type="non-terminal residue" evidence="1">
    <location>
        <position position="1"/>
    </location>
</feature>
<evidence type="ECO:0000313" key="2">
    <source>
        <dbReference type="Proteomes" id="UP000824120"/>
    </source>
</evidence>
<name>A0A9J5YXQ1_SOLCO</name>
<dbReference type="OrthoDB" id="837339at2759"/>
<keyword evidence="2" id="KW-1185">Reference proteome</keyword>